<feature type="non-terminal residue" evidence="1">
    <location>
        <position position="73"/>
    </location>
</feature>
<reference evidence="1" key="1">
    <citation type="submission" date="2014-12" db="EMBL/GenBank/DDBJ databases">
        <title>Insight into the proteome of Arion vulgaris.</title>
        <authorList>
            <person name="Aradska J."/>
            <person name="Bulat T."/>
            <person name="Smidak R."/>
            <person name="Sarate P."/>
            <person name="Gangsoo J."/>
            <person name="Sialana F."/>
            <person name="Bilban M."/>
            <person name="Lubec G."/>
        </authorList>
    </citation>
    <scope>NUCLEOTIDE SEQUENCE</scope>
    <source>
        <tissue evidence="1">Skin</tissue>
    </source>
</reference>
<gene>
    <name evidence="1" type="primary">ORF103700</name>
</gene>
<organism evidence="1">
    <name type="scientific">Arion vulgaris</name>
    <dbReference type="NCBI Taxonomy" id="1028688"/>
    <lineage>
        <taxon>Eukaryota</taxon>
        <taxon>Metazoa</taxon>
        <taxon>Spiralia</taxon>
        <taxon>Lophotrochozoa</taxon>
        <taxon>Mollusca</taxon>
        <taxon>Gastropoda</taxon>
        <taxon>Heterobranchia</taxon>
        <taxon>Euthyneura</taxon>
        <taxon>Panpulmonata</taxon>
        <taxon>Eupulmonata</taxon>
        <taxon>Stylommatophora</taxon>
        <taxon>Helicina</taxon>
        <taxon>Arionoidea</taxon>
        <taxon>Arionidae</taxon>
        <taxon>Arion</taxon>
    </lineage>
</organism>
<proteinExistence type="predicted"/>
<dbReference type="EMBL" id="HACG01030389">
    <property type="protein sequence ID" value="CEK77254.1"/>
    <property type="molecule type" value="Transcribed_RNA"/>
</dbReference>
<dbReference type="PROSITE" id="PS51257">
    <property type="entry name" value="PROKAR_LIPOPROTEIN"/>
    <property type="match status" value="1"/>
</dbReference>
<accession>A0A0B7A8D8</accession>
<evidence type="ECO:0000313" key="1">
    <source>
        <dbReference type="EMBL" id="CEK77254.1"/>
    </source>
</evidence>
<dbReference type="AlphaFoldDB" id="A0A0B7A8D8"/>
<name>A0A0B7A8D8_9EUPU</name>
<protein>
    <submittedName>
        <fullName evidence="1">Uncharacterized protein</fullName>
    </submittedName>
</protein>
<sequence length="73" mass="8079">MARLRHPFLVVTDISNSVTKSNSVTISNSVTVACQYSCIHIFGLPILIAQEMLKTEINLLRIVKATSTFESLN</sequence>